<evidence type="ECO:0000256" key="1">
    <source>
        <dbReference type="SAM" id="MobiDB-lite"/>
    </source>
</evidence>
<reference evidence="2 3" key="1">
    <citation type="journal article" date="2016" name="Nat. Commun.">
        <title>Ectomycorrhizal ecology is imprinted in the genome of the dominant symbiotic fungus Cenococcum geophilum.</title>
        <authorList>
            <consortium name="DOE Joint Genome Institute"/>
            <person name="Peter M."/>
            <person name="Kohler A."/>
            <person name="Ohm R.A."/>
            <person name="Kuo A."/>
            <person name="Krutzmann J."/>
            <person name="Morin E."/>
            <person name="Arend M."/>
            <person name="Barry K.W."/>
            <person name="Binder M."/>
            <person name="Choi C."/>
            <person name="Clum A."/>
            <person name="Copeland A."/>
            <person name="Grisel N."/>
            <person name="Haridas S."/>
            <person name="Kipfer T."/>
            <person name="LaButti K."/>
            <person name="Lindquist E."/>
            <person name="Lipzen A."/>
            <person name="Maire R."/>
            <person name="Meier B."/>
            <person name="Mihaltcheva S."/>
            <person name="Molinier V."/>
            <person name="Murat C."/>
            <person name="Poggeler S."/>
            <person name="Quandt C.A."/>
            <person name="Sperisen C."/>
            <person name="Tritt A."/>
            <person name="Tisserant E."/>
            <person name="Crous P.W."/>
            <person name="Henrissat B."/>
            <person name="Nehls U."/>
            <person name="Egli S."/>
            <person name="Spatafora J.W."/>
            <person name="Grigoriev I.V."/>
            <person name="Martin F.M."/>
        </authorList>
    </citation>
    <scope>NUCLEOTIDE SEQUENCE [LARGE SCALE GENOMIC DNA]</scope>
    <source>
        <strain evidence="2 3">CBS 459.81</strain>
    </source>
</reference>
<evidence type="ECO:0000313" key="2">
    <source>
        <dbReference type="EMBL" id="OCK78609.1"/>
    </source>
</evidence>
<dbReference type="Proteomes" id="UP000250266">
    <property type="component" value="Unassembled WGS sequence"/>
</dbReference>
<sequence>MKILHYHHVKGSVLPSTTLRSLGISSSRHFKPLASEIYKLNAMTDHFTTQHIRAHYHIPRISAIGGLIISSRSLAAHHVTNTAEEALHSAFREIINRTIKEALNCTSKEAFKTTLEAALNGTPNLNGFVVWLVVPKGTEKTSSRCLKRRFPSKKPRSSSKRKSWNLPMMSRSRTEASTKRRRSMQTNWRVFCAWMGCWKQRGRNGFKKVIECIGYELKALNSGAPNTSVIGSSLVEVSSLRLANKPEETSQDNKIPALGPNQHD</sequence>
<gene>
    <name evidence="2" type="ORF">K432DRAFT_394621</name>
</gene>
<dbReference type="EMBL" id="KV745049">
    <property type="protein sequence ID" value="OCK78609.1"/>
    <property type="molecule type" value="Genomic_DNA"/>
</dbReference>
<protein>
    <submittedName>
        <fullName evidence="2">Uncharacterized protein</fullName>
    </submittedName>
</protein>
<dbReference type="AlphaFoldDB" id="A0A8E2E7H6"/>
<evidence type="ECO:0000313" key="3">
    <source>
        <dbReference type="Proteomes" id="UP000250266"/>
    </source>
</evidence>
<feature type="region of interest" description="Disordered" evidence="1">
    <location>
        <begin position="144"/>
        <end position="181"/>
    </location>
</feature>
<keyword evidence="3" id="KW-1185">Reference proteome</keyword>
<name>A0A8E2E7H6_9PEZI</name>
<proteinExistence type="predicted"/>
<organism evidence="2 3">
    <name type="scientific">Lepidopterella palustris CBS 459.81</name>
    <dbReference type="NCBI Taxonomy" id="1314670"/>
    <lineage>
        <taxon>Eukaryota</taxon>
        <taxon>Fungi</taxon>
        <taxon>Dikarya</taxon>
        <taxon>Ascomycota</taxon>
        <taxon>Pezizomycotina</taxon>
        <taxon>Dothideomycetes</taxon>
        <taxon>Pleosporomycetidae</taxon>
        <taxon>Mytilinidiales</taxon>
        <taxon>Argynnaceae</taxon>
        <taxon>Lepidopterella</taxon>
    </lineage>
</organism>
<feature type="region of interest" description="Disordered" evidence="1">
    <location>
        <begin position="244"/>
        <end position="264"/>
    </location>
</feature>
<accession>A0A8E2E7H6</accession>
<feature type="compositionally biased region" description="Basic residues" evidence="1">
    <location>
        <begin position="145"/>
        <end position="163"/>
    </location>
</feature>